<organism evidence="2">
    <name type="scientific">candidate division WWE3 bacterium</name>
    <dbReference type="NCBI Taxonomy" id="2053526"/>
    <lineage>
        <taxon>Bacteria</taxon>
        <taxon>Katanobacteria</taxon>
    </lineage>
</organism>
<evidence type="ECO:0000259" key="1">
    <source>
        <dbReference type="Pfam" id="PF01883"/>
    </source>
</evidence>
<dbReference type="AlphaFoldDB" id="A0A831YQ73"/>
<gene>
    <name evidence="2" type="ORF">ENR01_02320</name>
</gene>
<dbReference type="InterPro" id="IPR002744">
    <property type="entry name" value="MIP18-like"/>
</dbReference>
<dbReference type="PANTHER" id="PTHR42831">
    <property type="entry name" value="FE-S PROTEIN MATURATION AUXILIARY FACTOR YITW"/>
    <property type="match status" value="1"/>
</dbReference>
<feature type="domain" description="MIP18 family-like" evidence="1">
    <location>
        <begin position="6"/>
        <end position="77"/>
    </location>
</feature>
<dbReference type="PANTHER" id="PTHR42831:SF1">
    <property type="entry name" value="FE-S PROTEIN MATURATION AUXILIARY FACTOR YITW"/>
    <property type="match status" value="1"/>
</dbReference>
<dbReference type="InterPro" id="IPR052339">
    <property type="entry name" value="Fe-S_Maturation_MIP18"/>
</dbReference>
<dbReference type="SUPFAM" id="SSF117916">
    <property type="entry name" value="Fe-S cluster assembly (FSCA) domain-like"/>
    <property type="match status" value="1"/>
</dbReference>
<accession>A0A831YQ73</accession>
<reference evidence="2" key="1">
    <citation type="journal article" date="2020" name="mSystems">
        <title>Genome- and Community-Level Interaction Insights into Carbon Utilization and Element Cycling Functions of Hydrothermarchaeota in Hydrothermal Sediment.</title>
        <authorList>
            <person name="Zhou Z."/>
            <person name="Liu Y."/>
            <person name="Xu W."/>
            <person name="Pan J."/>
            <person name="Luo Z.H."/>
            <person name="Li M."/>
        </authorList>
    </citation>
    <scope>NUCLEOTIDE SEQUENCE [LARGE SCALE GENOMIC DNA]</scope>
    <source>
        <strain evidence="2">SpSt-361</strain>
    </source>
</reference>
<name>A0A831YQ73_UNCKA</name>
<dbReference type="Gene3D" id="3.30.300.130">
    <property type="entry name" value="Fe-S cluster assembly (FSCA)"/>
    <property type="match status" value="1"/>
</dbReference>
<dbReference type="EMBL" id="DSPJ01000064">
    <property type="protein sequence ID" value="HEX61968.1"/>
    <property type="molecule type" value="Genomic_DNA"/>
</dbReference>
<evidence type="ECO:0000313" key="2">
    <source>
        <dbReference type="EMBL" id="HEX61968.1"/>
    </source>
</evidence>
<comment type="caution">
    <text evidence="2">The sequence shown here is derived from an EMBL/GenBank/DDBJ whole genome shotgun (WGS) entry which is preliminary data.</text>
</comment>
<protein>
    <submittedName>
        <fullName evidence="2">Metal-sulfur cluster assembly factor</fullName>
    </submittedName>
</protein>
<proteinExistence type="predicted"/>
<dbReference type="InterPro" id="IPR034904">
    <property type="entry name" value="FSCA_dom_sf"/>
</dbReference>
<sequence>MAEHMKDQVLSALKKVKDLELGINVVDLGLIYGIKEKGGKVAITMSLTTPFCPYLPQMLEQVKKAARGVEGVREVEVAVVWVPPWTPQRMSAEAKAELGML</sequence>
<dbReference type="Pfam" id="PF01883">
    <property type="entry name" value="FeS_assembly_P"/>
    <property type="match status" value="1"/>
</dbReference>